<accession>G8FS87</accession>
<evidence type="ECO:0000256" key="1">
    <source>
        <dbReference type="SAM" id="MobiDB-lite"/>
    </source>
</evidence>
<keyword evidence="3" id="KW-1185">Reference proteome</keyword>
<proteinExistence type="predicted"/>
<sequence length="90" mass="9911">MTIDGVNADVPMAASTTCHHTETVCVDCIDTWSIDYDVTVATVAYIARMDVVLRARATSDRMRAMNDRRVMRGTRPATRARRTGAGAHAR</sequence>
<dbReference type="Proteomes" id="UP000005878">
    <property type="component" value="Segment"/>
</dbReference>
<feature type="region of interest" description="Disordered" evidence="1">
    <location>
        <begin position="64"/>
        <end position="90"/>
    </location>
</feature>
<dbReference type="RefSeq" id="YP_004934795.1">
    <property type="nucleotide sequence ID" value="NC_016166.1"/>
</dbReference>
<feature type="compositionally biased region" description="Low complexity" evidence="1">
    <location>
        <begin position="73"/>
        <end position="90"/>
    </location>
</feature>
<reference evidence="2 3" key="1">
    <citation type="journal article" date="2011" name="Appl. Environ. Microbiol.">
        <title>Prevention of Gordonia and Nocardia Stabilized Foam Formation by Using Bacteriophage GTE7.</title>
        <authorList>
            <person name="Petrovski S."/>
            <person name="Seviour R.J."/>
            <person name="Tillett D."/>
        </authorList>
    </citation>
    <scope>NUCLEOTIDE SEQUENCE [LARGE SCALE GENOMIC DNA]</scope>
</reference>
<name>G8FS87_9CAUD</name>
<evidence type="ECO:0000313" key="2">
    <source>
        <dbReference type="EMBL" id="AER26637.1"/>
    </source>
</evidence>
<organism evidence="2 3">
    <name type="scientific">Gordonia phage GTE7</name>
    <dbReference type="NCBI Taxonomy" id="1100814"/>
    <lineage>
        <taxon>Viruses</taxon>
        <taxon>Duplodnaviria</taxon>
        <taxon>Heunggongvirae</taxon>
        <taxon>Uroviricota</taxon>
        <taxon>Caudoviricetes</taxon>
        <taxon>Getseptimavirus</taxon>
        <taxon>Getseptimavirus GTE7</taxon>
    </lineage>
</organism>
<dbReference type="EMBL" id="JN035618">
    <property type="protein sequence ID" value="AER26637.1"/>
    <property type="molecule type" value="Genomic_DNA"/>
</dbReference>
<dbReference type="KEGG" id="vg:11447670"/>
<evidence type="ECO:0000313" key="3">
    <source>
        <dbReference type="Proteomes" id="UP000005878"/>
    </source>
</evidence>
<dbReference type="GeneID" id="11447670"/>
<protein>
    <submittedName>
        <fullName evidence="2">Uncharacterized protein</fullName>
    </submittedName>
</protein>